<dbReference type="InterPro" id="IPR003594">
    <property type="entry name" value="HATPase_dom"/>
</dbReference>
<evidence type="ECO:0000313" key="14">
    <source>
        <dbReference type="EMBL" id="PWW83381.1"/>
    </source>
</evidence>
<dbReference type="InterPro" id="IPR013767">
    <property type="entry name" value="PAS_fold"/>
</dbReference>
<keyword evidence="5" id="KW-0418">Kinase</keyword>
<evidence type="ECO:0000259" key="11">
    <source>
        <dbReference type="PROSITE" id="PS50110"/>
    </source>
</evidence>
<dbReference type="GO" id="GO:0005886">
    <property type="term" value="C:plasma membrane"/>
    <property type="evidence" value="ECO:0007669"/>
    <property type="project" value="TreeGrafter"/>
</dbReference>
<feature type="coiled-coil region" evidence="9">
    <location>
        <begin position="240"/>
        <end position="267"/>
    </location>
</feature>
<dbReference type="Pfam" id="PF02518">
    <property type="entry name" value="HATPase_c"/>
    <property type="match status" value="1"/>
</dbReference>
<feature type="domain" description="PAS" evidence="12">
    <location>
        <begin position="257"/>
        <end position="328"/>
    </location>
</feature>
<dbReference type="PROSITE" id="PS50113">
    <property type="entry name" value="PAC"/>
    <property type="match status" value="3"/>
</dbReference>
<feature type="domain" description="PAS" evidence="12">
    <location>
        <begin position="131"/>
        <end position="201"/>
    </location>
</feature>
<comment type="catalytic activity">
    <reaction evidence="1">
        <text>ATP + protein L-histidine = ADP + protein N-phospho-L-histidine.</text>
        <dbReference type="EC" id="2.7.13.3"/>
    </reaction>
</comment>
<dbReference type="InterPro" id="IPR000014">
    <property type="entry name" value="PAS"/>
</dbReference>
<dbReference type="InterPro" id="IPR004358">
    <property type="entry name" value="Sig_transdc_His_kin-like_C"/>
</dbReference>
<accession>A0A317TBV8</accession>
<dbReference type="InterPro" id="IPR035965">
    <property type="entry name" value="PAS-like_dom_sf"/>
</dbReference>
<dbReference type="InterPro" id="IPR011006">
    <property type="entry name" value="CheY-like_superfamily"/>
</dbReference>
<evidence type="ECO:0000259" key="12">
    <source>
        <dbReference type="PROSITE" id="PS50112"/>
    </source>
</evidence>
<evidence type="ECO:0000259" key="10">
    <source>
        <dbReference type="PROSITE" id="PS50109"/>
    </source>
</evidence>
<feature type="domain" description="PAS" evidence="12">
    <location>
        <begin position="383"/>
        <end position="438"/>
    </location>
</feature>
<dbReference type="OrthoDB" id="597665at2"/>
<keyword evidence="9" id="KW-0175">Coiled coil</keyword>
<dbReference type="PRINTS" id="PR00344">
    <property type="entry name" value="BCTRLSENSOR"/>
</dbReference>
<dbReference type="Proteomes" id="UP000246278">
    <property type="component" value="Unassembled WGS sequence"/>
</dbReference>
<name>A0A317TBV8_9CHLB</name>
<dbReference type="InterPro" id="IPR005467">
    <property type="entry name" value="His_kinase_dom"/>
</dbReference>
<feature type="domain" description="Response regulatory" evidence="11">
    <location>
        <begin position="9"/>
        <end position="123"/>
    </location>
</feature>
<dbReference type="SUPFAM" id="SSF47384">
    <property type="entry name" value="Homodimeric domain of signal transducing histidine kinase"/>
    <property type="match status" value="1"/>
</dbReference>
<gene>
    <name evidence="14" type="ORF">CR164_02175</name>
</gene>
<dbReference type="PANTHER" id="PTHR43047">
    <property type="entry name" value="TWO-COMPONENT HISTIDINE PROTEIN KINASE"/>
    <property type="match status" value="1"/>
</dbReference>
<organism evidence="14 15">
    <name type="scientific">Prosthecochloris marina</name>
    <dbReference type="NCBI Taxonomy" id="2017681"/>
    <lineage>
        <taxon>Bacteria</taxon>
        <taxon>Pseudomonadati</taxon>
        <taxon>Chlorobiota</taxon>
        <taxon>Chlorobiia</taxon>
        <taxon>Chlorobiales</taxon>
        <taxon>Chlorobiaceae</taxon>
        <taxon>Prosthecochloris</taxon>
    </lineage>
</organism>
<dbReference type="SMART" id="SM00091">
    <property type="entry name" value="PAS"/>
    <property type="match status" value="3"/>
</dbReference>
<dbReference type="InterPro" id="IPR003661">
    <property type="entry name" value="HisK_dim/P_dom"/>
</dbReference>
<dbReference type="SUPFAM" id="SSF52172">
    <property type="entry name" value="CheY-like"/>
    <property type="match status" value="1"/>
</dbReference>
<evidence type="ECO:0000256" key="3">
    <source>
        <dbReference type="ARBA" id="ARBA00022553"/>
    </source>
</evidence>
<dbReference type="Pfam" id="PF13426">
    <property type="entry name" value="PAS_9"/>
    <property type="match status" value="2"/>
</dbReference>
<keyword evidence="6" id="KW-0902">Two-component regulatory system</keyword>
<dbReference type="GO" id="GO:0009927">
    <property type="term" value="F:histidine phosphotransfer kinase activity"/>
    <property type="evidence" value="ECO:0007669"/>
    <property type="project" value="TreeGrafter"/>
</dbReference>
<keyword evidence="4" id="KW-0808">Transferase</keyword>
<dbReference type="EMBL" id="PDNZ01000001">
    <property type="protein sequence ID" value="PWW83381.1"/>
    <property type="molecule type" value="Genomic_DNA"/>
</dbReference>
<dbReference type="SMART" id="SM00388">
    <property type="entry name" value="HisKA"/>
    <property type="match status" value="1"/>
</dbReference>
<dbReference type="CDD" id="cd00082">
    <property type="entry name" value="HisKA"/>
    <property type="match status" value="1"/>
</dbReference>
<comment type="caution">
    <text evidence="14">The sequence shown here is derived from an EMBL/GenBank/DDBJ whole genome shotgun (WGS) entry which is preliminary data.</text>
</comment>
<dbReference type="Gene3D" id="3.30.565.10">
    <property type="entry name" value="Histidine kinase-like ATPase, C-terminal domain"/>
    <property type="match status" value="1"/>
</dbReference>
<dbReference type="SUPFAM" id="SSF55785">
    <property type="entry name" value="PYP-like sensor domain (PAS domain)"/>
    <property type="match status" value="3"/>
</dbReference>
<dbReference type="PANTHER" id="PTHR43047:SF72">
    <property type="entry name" value="OSMOSENSING HISTIDINE PROTEIN KINASE SLN1"/>
    <property type="match status" value="1"/>
</dbReference>
<feature type="domain" description="Histidine kinase" evidence="10">
    <location>
        <begin position="517"/>
        <end position="735"/>
    </location>
</feature>
<evidence type="ECO:0000256" key="7">
    <source>
        <dbReference type="ARBA" id="ARBA00023136"/>
    </source>
</evidence>
<evidence type="ECO:0000256" key="2">
    <source>
        <dbReference type="ARBA" id="ARBA00012438"/>
    </source>
</evidence>
<dbReference type="FunFam" id="1.10.287.130:FF:000001">
    <property type="entry name" value="Two-component sensor histidine kinase"/>
    <property type="match status" value="1"/>
</dbReference>
<dbReference type="EC" id="2.7.13.3" evidence="2"/>
<dbReference type="GO" id="GO:0000155">
    <property type="term" value="F:phosphorelay sensor kinase activity"/>
    <property type="evidence" value="ECO:0007669"/>
    <property type="project" value="InterPro"/>
</dbReference>
<evidence type="ECO:0000256" key="1">
    <source>
        <dbReference type="ARBA" id="ARBA00000085"/>
    </source>
</evidence>
<dbReference type="AlphaFoldDB" id="A0A317TBV8"/>
<reference evidence="15" key="1">
    <citation type="submission" date="2017-10" db="EMBL/GenBank/DDBJ databases">
        <authorList>
            <person name="Gaisin V.A."/>
            <person name="Rysina M.S."/>
            <person name="Grouzdev D.S."/>
        </authorList>
    </citation>
    <scope>NUCLEOTIDE SEQUENCE [LARGE SCALE GENOMIC DNA]</scope>
    <source>
        <strain evidence="15">V1</strain>
    </source>
</reference>
<feature type="domain" description="PAC" evidence="13">
    <location>
        <begin position="204"/>
        <end position="256"/>
    </location>
</feature>
<dbReference type="InterPro" id="IPR036890">
    <property type="entry name" value="HATPase_C_sf"/>
</dbReference>
<sequence length="738" mass="83374">MESPIEKAVVLIVDDSAMMRTLTSHVVERLGYKPLSVSNGDEAIERVSTGRCDVLLLDISMPGKSGMEVLRYIVENDYRLPVIMISGSGDIDQAVQCIKMGAYEYLTKPIDNSRLEITLKNALSESMLKQRVRLLTTAMEQSPVSVAITDIKGKIEYINPAFSRISGYSMDEVLGKRISILKSGEHSDAFYKNLWETVSRGEVWQGEFLNRKKNGELLWEQAVISPIKNNMHDISHFLALKEDITEKKKSREALAESEQRFRELSDLLPQPVFETNKDGYITYFNRAGYSVFGYKQSDLRDGLEVMRMYAPGERAKVRKNIKVRLEGRKVENHEYTAQRKNGTIFPALVYYAPIFKKESFEGLRGIVLDITRRKQAEKTLLDNQKKYRNLFHAIPDPVIVADADTGAIVQWNRRALSFFGYKSVELSSMMMASLYPENVRDKPPAFFRKQGQIKGGSVETKILTKNGFLVDVAVNSAFFETAGQKKVFGIFRDISEQKKSEQLIRENIRLKNDFIANVSHELRSPLFSILGFTSTLLRDRDELDHETIGEFLGIIHEESRRLSSLIEDVLTISRIDSGKVAYKKSALDPAAIIDSACKSLKIRADERHIELFLDLYGSNLLVYADPDALKQVAVNLISNAIKFTSEGGKVSVTLSKNHDTMVLAVDDNGSGIPEKDLDRIFEKFYRVERPGEEIEGTGLGLPIVKEIILAHNGSIDVKSRNGFGSTFFVRLPLYRPEN</sequence>
<dbReference type="InterPro" id="IPR001610">
    <property type="entry name" value="PAC"/>
</dbReference>
<evidence type="ECO:0000256" key="5">
    <source>
        <dbReference type="ARBA" id="ARBA00022777"/>
    </source>
</evidence>
<dbReference type="Gene3D" id="3.40.50.2300">
    <property type="match status" value="1"/>
</dbReference>
<protein>
    <recommendedName>
        <fullName evidence="2">histidine kinase</fullName>
        <ecNumber evidence="2">2.7.13.3</ecNumber>
    </recommendedName>
</protein>
<evidence type="ECO:0000256" key="6">
    <source>
        <dbReference type="ARBA" id="ARBA00023012"/>
    </source>
</evidence>
<keyword evidence="15" id="KW-1185">Reference proteome</keyword>
<dbReference type="CDD" id="cd00130">
    <property type="entry name" value="PAS"/>
    <property type="match status" value="3"/>
</dbReference>
<evidence type="ECO:0000256" key="4">
    <source>
        <dbReference type="ARBA" id="ARBA00022679"/>
    </source>
</evidence>
<evidence type="ECO:0000259" key="13">
    <source>
        <dbReference type="PROSITE" id="PS50113"/>
    </source>
</evidence>
<dbReference type="InterPro" id="IPR036097">
    <property type="entry name" value="HisK_dim/P_sf"/>
</dbReference>
<dbReference type="Gene3D" id="3.30.450.20">
    <property type="entry name" value="PAS domain"/>
    <property type="match status" value="3"/>
</dbReference>
<dbReference type="FunFam" id="3.30.565.10:FF:000006">
    <property type="entry name" value="Sensor histidine kinase WalK"/>
    <property type="match status" value="1"/>
</dbReference>
<evidence type="ECO:0000313" key="15">
    <source>
        <dbReference type="Proteomes" id="UP000246278"/>
    </source>
</evidence>
<proteinExistence type="predicted"/>
<dbReference type="SMART" id="SM00387">
    <property type="entry name" value="HATPase_c"/>
    <property type="match status" value="1"/>
</dbReference>
<dbReference type="SMART" id="SM00448">
    <property type="entry name" value="REC"/>
    <property type="match status" value="1"/>
</dbReference>
<keyword evidence="3 8" id="KW-0597">Phosphoprotein</keyword>
<feature type="domain" description="PAC" evidence="13">
    <location>
        <begin position="456"/>
        <end position="506"/>
    </location>
</feature>
<dbReference type="PROSITE" id="PS50110">
    <property type="entry name" value="RESPONSE_REGULATORY"/>
    <property type="match status" value="1"/>
</dbReference>
<dbReference type="NCBIfam" id="TIGR00229">
    <property type="entry name" value="sensory_box"/>
    <property type="match status" value="3"/>
</dbReference>
<evidence type="ECO:0000256" key="8">
    <source>
        <dbReference type="PROSITE-ProRule" id="PRU00169"/>
    </source>
</evidence>
<feature type="domain" description="PAC" evidence="13">
    <location>
        <begin position="331"/>
        <end position="382"/>
    </location>
</feature>
<dbReference type="Pfam" id="PF00072">
    <property type="entry name" value="Response_reg"/>
    <property type="match status" value="1"/>
</dbReference>
<dbReference type="RefSeq" id="WP_110022261.1">
    <property type="nucleotide sequence ID" value="NZ_PDNZ01000001.1"/>
</dbReference>
<dbReference type="SMART" id="SM00086">
    <property type="entry name" value="PAC"/>
    <property type="match status" value="3"/>
</dbReference>
<dbReference type="Pfam" id="PF00989">
    <property type="entry name" value="PAS"/>
    <property type="match status" value="1"/>
</dbReference>
<dbReference type="CDD" id="cd00075">
    <property type="entry name" value="HATPase"/>
    <property type="match status" value="1"/>
</dbReference>
<evidence type="ECO:0000256" key="9">
    <source>
        <dbReference type="SAM" id="Coils"/>
    </source>
</evidence>
<dbReference type="PROSITE" id="PS50109">
    <property type="entry name" value="HIS_KIN"/>
    <property type="match status" value="1"/>
</dbReference>
<dbReference type="SUPFAM" id="SSF55874">
    <property type="entry name" value="ATPase domain of HSP90 chaperone/DNA topoisomerase II/histidine kinase"/>
    <property type="match status" value="1"/>
</dbReference>
<dbReference type="PROSITE" id="PS50112">
    <property type="entry name" value="PAS"/>
    <property type="match status" value="3"/>
</dbReference>
<dbReference type="InterPro" id="IPR000700">
    <property type="entry name" value="PAS-assoc_C"/>
</dbReference>
<dbReference type="Pfam" id="PF00512">
    <property type="entry name" value="HisKA"/>
    <property type="match status" value="1"/>
</dbReference>
<dbReference type="InterPro" id="IPR001789">
    <property type="entry name" value="Sig_transdc_resp-reg_receiver"/>
</dbReference>
<feature type="modified residue" description="4-aspartylphosphate" evidence="8">
    <location>
        <position position="58"/>
    </location>
</feature>
<dbReference type="Gene3D" id="1.10.287.130">
    <property type="match status" value="1"/>
</dbReference>
<keyword evidence="7" id="KW-0472">Membrane</keyword>
<dbReference type="GO" id="GO:0006355">
    <property type="term" value="P:regulation of DNA-templated transcription"/>
    <property type="evidence" value="ECO:0007669"/>
    <property type="project" value="InterPro"/>
</dbReference>